<sequence length="152" mass="16905">MIAALPARLSVKITPDPCPVEGLDPWCWIWTGAHTSKRYGSASHEGRVWSTHKLAYTLLVGPVPHGLQLDHLCRRKSCCNPAHLEPVSARMNLLRAVRKKACVHGHEYTPENTISKKGGSQRNCRTCANEWQRNNRQKAANAFTVAEQQASA</sequence>
<dbReference type="GO" id="GO:0004519">
    <property type="term" value="F:endonuclease activity"/>
    <property type="evidence" value="ECO:0007669"/>
    <property type="project" value="InterPro"/>
</dbReference>
<dbReference type="EMBL" id="LWCI01000100">
    <property type="protein sequence ID" value="KZS63052.1"/>
    <property type="molecule type" value="Genomic_DNA"/>
</dbReference>
<protein>
    <recommendedName>
        <fullName evidence="1">HNH nuclease domain-containing protein</fullName>
    </recommendedName>
</protein>
<organism evidence="2 3">
    <name type="scientific">Mycobacterium ostraviense</name>
    <dbReference type="NCBI Taxonomy" id="2738409"/>
    <lineage>
        <taxon>Bacteria</taxon>
        <taxon>Bacillati</taxon>
        <taxon>Actinomycetota</taxon>
        <taxon>Actinomycetes</taxon>
        <taxon>Mycobacteriales</taxon>
        <taxon>Mycobacteriaceae</taxon>
        <taxon>Mycobacterium</taxon>
    </lineage>
</organism>
<keyword evidence="3" id="KW-1185">Reference proteome</keyword>
<dbReference type="Proteomes" id="UP000077342">
    <property type="component" value="Unassembled WGS sequence"/>
</dbReference>
<comment type="caution">
    <text evidence="2">The sequence shown here is derived from an EMBL/GenBank/DDBJ whole genome shotgun (WGS) entry which is preliminary data.</text>
</comment>
<gene>
    <name evidence="2" type="ORF">A4G28_04255</name>
</gene>
<evidence type="ECO:0000259" key="1">
    <source>
        <dbReference type="Pfam" id="PF13392"/>
    </source>
</evidence>
<feature type="domain" description="HNH nuclease" evidence="1">
    <location>
        <begin position="51"/>
        <end position="92"/>
    </location>
</feature>
<accession>A0A164B2S4</accession>
<reference evidence="3" key="1">
    <citation type="submission" date="2016-04" db="EMBL/GenBank/DDBJ databases">
        <authorList>
            <person name="Strapagiel D."/>
            <person name="Borowka P."/>
            <person name="Marciniak B."/>
            <person name="Bakula Z."/>
            <person name="Van Ingen J."/>
            <person name="Safianowska A."/>
            <person name="Dziadek J."/>
            <person name="Jagielski T."/>
        </authorList>
    </citation>
    <scope>NUCLEOTIDE SEQUENCE [LARGE SCALE GENOMIC DNA]</scope>
    <source>
        <strain evidence="3">1010001458</strain>
    </source>
</reference>
<dbReference type="Gene3D" id="3.90.75.10">
    <property type="entry name" value="Homing Intron 3 (I-ppo) Encoded Endonuclease, Chain A"/>
    <property type="match status" value="1"/>
</dbReference>
<name>A0A164B2S4_9MYCO</name>
<dbReference type="AlphaFoldDB" id="A0A164B2S4"/>
<proteinExistence type="predicted"/>
<dbReference type="SUPFAM" id="SSF54060">
    <property type="entry name" value="His-Me finger endonucleases"/>
    <property type="match status" value="1"/>
</dbReference>
<dbReference type="InterPro" id="IPR044930">
    <property type="entry name" value="Homing_endonuclease_His-Me"/>
</dbReference>
<evidence type="ECO:0000313" key="3">
    <source>
        <dbReference type="Proteomes" id="UP000077342"/>
    </source>
</evidence>
<dbReference type="InterPro" id="IPR044925">
    <property type="entry name" value="His-Me_finger_sf"/>
</dbReference>
<evidence type="ECO:0000313" key="2">
    <source>
        <dbReference type="EMBL" id="KZS63052.1"/>
    </source>
</evidence>
<dbReference type="RefSeq" id="WP_075510282.1">
    <property type="nucleotide sequence ID" value="NZ_LWCI01000100.1"/>
</dbReference>
<dbReference type="InterPro" id="IPR003615">
    <property type="entry name" value="HNH_nuc"/>
</dbReference>
<dbReference type="Pfam" id="PF13392">
    <property type="entry name" value="HNH_3"/>
    <property type="match status" value="1"/>
</dbReference>